<dbReference type="Gene3D" id="3.40.309.10">
    <property type="entry name" value="Aldehyde Dehydrogenase, Chain A, domain 2"/>
    <property type="match status" value="1"/>
</dbReference>
<dbReference type="CDD" id="cd07129">
    <property type="entry name" value="ALDH_KGSADH"/>
    <property type="match status" value="1"/>
</dbReference>
<reference evidence="4" key="1">
    <citation type="journal article" date="2019" name="Int. J. Syst. Evol. Microbiol.">
        <title>The Global Catalogue of Microorganisms (GCM) 10K type strain sequencing project: providing services to taxonomists for standard genome sequencing and annotation.</title>
        <authorList>
            <consortium name="The Broad Institute Genomics Platform"/>
            <consortium name="The Broad Institute Genome Sequencing Center for Infectious Disease"/>
            <person name="Wu L."/>
            <person name="Ma J."/>
        </authorList>
    </citation>
    <scope>NUCLEOTIDE SEQUENCE [LARGE SCALE GENOMIC DNA]</scope>
    <source>
        <strain evidence="4">CGMCC 1.19029</strain>
    </source>
</reference>
<keyword evidence="1" id="KW-0560">Oxidoreductase</keyword>
<keyword evidence="4" id="KW-1185">Reference proteome</keyword>
<dbReference type="InterPro" id="IPR050740">
    <property type="entry name" value="Aldehyde_DH_Superfamily"/>
</dbReference>
<dbReference type="InterPro" id="IPR044151">
    <property type="entry name" value="ALDH_KGSADH"/>
</dbReference>
<dbReference type="Proteomes" id="UP001595756">
    <property type="component" value="Unassembled WGS sequence"/>
</dbReference>
<dbReference type="Pfam" id="PF00171">
    <property type="entry name" value="Aldedh"/>
    <property type="match status" value="1"/>
</dbReference>
<dbReference type="PANTHER" id="PTHR43353:SF3">
    <property type="entry name" value="ALDEHYDE DEHYDROGENASE-RELATED"/>
    <property type="match status" value="1"/>
</dbReference>
<evidence type="ECO:0000259" key="2">
    <source>
        <dbReference type="Pfam" id="PF00171"/>
    </source>
</evidence>
<accession>A0ABV8RY02</accession>
<dbReference type="PANTHER" id="PTHR43353">
    <property type="entry name" value="SUCCINATE-SEMIALDEHYDE DEHYDROGENASE, MITOCHONDRIAL"/>
    <property type="match status" value="1"/>
</dbReference>
<dbReference type="InterPro" id="IPR015590">
    <property type="entry name" value="Aldehyde_DH_dom"/>
</dbReference>
<sequence length="522" mass="53527">MQLTGTQLIGSQDIPGTGAEFHACDPATGEALAPAWRGADAAQVDQAARLAEAAFAAYRETGLEARAAFLEAIAQSILDLGDVLIERAMRETGLPRPRLEGERGRTVNQLRLFARVVRDGDWVGARIDHALPERAPLPRADIRLRHIPVGPVAVFGASNFPLAFSVAGGDTASALAAGAPVIVKAHPAHPGTSELVGRAIRRAIQQCGLHEGVFSLLAGPGNDLSLALVGHPVIQAVGFTGSRQGGLALMRAAAARPIPIPVYAEMSSTNPVFLLPGALAARAEDIAKGFVASLTGSAGQLCTNPGLIVGLDGPDLDRFVRQAAEGVNAAPAATMLTTGIARSYREGVERLHSHAGVEPLARGAAGDGPAPCQAGLATATAQAFLADPAGLGAEVFGASALIVRCASTGEFAAVAQALEGQLTATLHLQAGADDALAAALLPVLELKAGRILANGFPTGVEVCDAMVHGGPFPATSDPRTTSVGTLAITRFLRPVCYQDIADGLLPPALRAGNPWGIPRTER</sequence>
<dbReference type="EMBL" id="JBHSDY010000003">
    <property type="protein sequence ID" value="MFC4297724.1"/>
    <property type="molecule type" value="Genomic_DNA"/>
</dbReference>
<name>A0ABV8RY02_9BURK</name>
<comment type="caution">
    <text evidence="3">The sequence shown here is derived from an EMBL/GenBank/DDBJ whole genome shotgun (WGS) entry which is preliminary data.</text>
</comment>
<dbReference type="SUPFAM" id="SSF53720">
    <property type="entry name" value="ALDH-like"/>
    <property type="match status" value="1"/>
</dbReference>
<dbReference type="InterPro" id="IPR016163">
    <property type="entry name" value="Ald_DH_C"/>
</dbReference>
<dbReference type="RefSeq" id="WP_376812275.1">
    <property type="nucleotide sequence ID" value="NZ_JBHSDY010000003.1"/>
</dbReference>
<proteinExistence type="predicted"/>
<organism evidence="3 4">
    <name type="scientific">Castellaniella hirudinis</name>
    <dbReference type="NCBI Taxonomy" id="1144617"/>
    <lineage>
        <taxon>Bacteria</taxon>
        <taxon>Pseudomonadati</taxon>
        <taxon>Pseudomonadota</taxon>
        <taxon>Betaproteobacteria</taxon>
        <taxon>Burkholderiales</taxon>
        <taxon>Alcaligenaceae</taxon>
        <taxon>Castellaniella</taxon>
    </lineage>
</organism>
<feature type="domain" description="Aldehyde dehydrogenase" evidence="2">
    <location>
        <begin position="19"/>
        <end position="328"/>
    </location>
</feature>
<dbReference type="InterPro" id="IPR016162">
    <property type="entry name" value="Ald_DH_N"/>
</dbReference>
<dbReference type="InterPro" id="IPR016161">
    <property type="entry name" value="Ald_DH/histidinol_DH"/>
</dbReference>
<evidence type="ECO:0000313" key="3">
    <source>
        <dbReference type="EMBL" id="MFC4297724.1"/>
    </source>
</evidence>
<evidence type="ECO:0000256" key="1">
    <source>
        <dbReference type="ARBA" id="ARBA00023002"/>
    </source>
</evidence>
<evidence type="ECO:0000313" key="4">
    <source>
        <dbReference type="Proteomes" id="UP001595756"/>
    </source>
</evidence>
<dbReference type="Gene3D" id="3.40.605.10">
    <property type="entry name" value="Aldehyde Dehydrogenase, Chain A, domain 1"/>
    <property type="match status" value="1"/>
</dbReference>
<gene>
    <name evidence="3" type="ORF">ACFO0J_06690</name>
</gene>
<protein>
    <submittedName>
        <fullName evidence="3">Aldehyde dehydrogenase (NADP(+))</fullName>
    </submittedName>
</protein>